<evidence type="ECO:0000256" key="3">
    <source>
        <dbReference type="ARBA" id="ARBA00022692"/>
    </source>
</evidence>
<feature type="domain" description="MacB-like periplasmic core" evidence="9">
    <location>
        <begin position="36"/>
        <end position="260"/>
    </location>
</feature>
<organism evidence="10 11">
    <name type="scientific">Candidatus Coprenecus avistercoris</name>
    <dbReference type="NCBI Taxonomy" id="2840730"/>
    <lineage>
        <taxon>Bacteria</taxon>
        <taxon>Pseudomonadati</taxon>
        <taxon>Bacteroidota</taxon>
        <taxon>Bacteroidia</taxon>
        <taxon>Bacteroidales</taxon>
        <taxon>Rikenellaceae</taxon>
        <taxon>Rikenellaceae incertae sedis</taxon>
        <taxon>Candidatus Coprenecus</taxon>
    </lineage>
</organism>
<dbReference type="InterPro" id="IPR050250">
    <property type="entry name" value="Macrolide_Exporter_MacB"/>
</dbReference>
<dbReference type="InterPro" id="IPR003838">
    <property type="entry name" value="ABC3_permease_C"/>
</dbReference>
<comment type="caution">
    <text evidence="10">The sequence shown here is derived from an EMBL/GenBank/DDBJ whole genome shotgun (WGS) entry which is preliminary data.</text>
</comment>
<feature type="transmembrane region" description="Helical" evidence="7">
    <location>
        <begin position="353"/>
        <end position="377"/>
    </location>
</feature>
<comment type="subcellular location">
    <subcellularLocation>
        <location evidence="1">Cell membrane</location>
        <topology evidence="1">Multi-pass membrane protein</topology>
    </subcellularLocation>
</comment>
<keyword evidence="2" id="KW-1003">Cell membrane</keyword>
<proteinExistence type="inferred from homology"/>
<feature type="transmembrane region" description="Helical" evidence="7">
    <location>
        <begin position="37"/>
        <end position="57"/>
    </location>
</feature>
<evidence type="ECO:0000313" key="10">
    <source>
        <dbReference type="EMBL" id="HIR63488.1"/>
    </source>
</evidence>
<dbReference type="Pfam" id="PF02687">
    <property type="entry name" value="FtsX"/>
    <property type="match status" value="1"/>
</dbReference>
<feature type="transmembrane region" description="Helical" evidence="7">
    <location>
        <begin position="383"/>
        <end position="406"/>
    </location>
</feature>
<evidence type="ECO:0000259" key="8">
    <source>
        <dbReference type="Pfam" id="PF02687"/>
    </source>
</evidence>
<comment type="similarity">
    <text evidence="6">Belongs to the ABC-4 integral membrane protein family.</text>
</comment>
<reference evidence="10" key="1">
    <citation type="submission" date="2020-10" db="EMBL/GenBank/DDBJ databases">
        <authorList>
            <person name="Gilroy R."/>
        </authorList>
    </citation>
    <scope>NUCLEOTIDE SEQUENCE</scope>
    <source>
        <strain evidence="10">ChiHjej13B12-12457</strain>
    </source>
</reference>
<feature type="transmembrane region" description="Helical" evidence="7">
    <location>
        <begin position="299"/>
        <end position="324"/>
    </location>
</feature>
<dbReference type="PANTHER" id="PTHR30572:SF4">
    <property type="entry name" value="ABC TRANSPORTER PERMEASE YTRF"/>
    <property type="match status" value="1"/>
</dbReference>
<evidence type="ECO:0000259" key="9">
    <source>
        <dbReference type="Pfam" id="PF12704"/>
    </source>
</evidence>
<evidence type="ECO:0000313" key="11">
    <source>
        <dbReference type="Proteomes" id="UP000886744"/>
    </source>
</evidence>
<keyword evidence="5 7" id="KW-0472">Membrane</keyword>
<dbReference type="GO" id="GO:0005886">
    <property type="term" value="C:plasma membrane"/>
    <property type="evidence" value="ECO:0007669"/>
    <property type="project" value="UniProtKB-SubCell"/>
</dbReference>
<feature type="domain" description="ABC3 transporter permease C-terminal" evidence="8">
    <location>
        <begin position="302"/>
        <end position="415"/>
    </location>
</feature>
<accession>A0A9D1J7D2</accession>
<gene>
    <name evidence="10" type="ORF">IAC94_08225</name>
</gene>
<dbReference type="InterPro" id="IPR025857">
    <property type="entry name" value="MacB_PCD"/>
</dbReference>
<name>A0A9D1J7D2_9BACT</name>
<evidence type="ECO:0000256" key="5">
    <source>
        <dbReference type="ARBA" id="ARBA00023136"/>
    </source>
</evidence>
<evidence type="ECO:0000256" key="1">
    <source>
        <dbReference type="ARBA" id="ARBA00004651"/>
    </source>
</evidence>
<dbReference type="Proteomes" id="UP000886744">
    <property type="component" value="Unassembled WGS sequence"/>
</dbReference>
<keyword evidence="3 7" id="KW-0812">Transmembrane</keyword>
<evidence type="ECO:0000256" key="6">
    <source>
        <dbReference type="ARBA" id="ARBA00038076"/>
    </source>
</evidence>
<evidence type="ECO:0000256" key="7">
    <source>
        <dbReference type="SAM" id="Phobius"/>
    </source>
</evidence>
<dbReference type="EMBL" id="DVHI01000100">
    <property type="protein sequence ID" value="HIR63488.1"/>
    <property type="molecule type" value="Genomic_DNA"/>
</dbReference>
<dbReference type="AlphaFoldDB" id="A0A9D1J7D2"/>
<dbReference type="PANTHER" id="PTHR30572">
    <property type="entry name" value="MEMBRANE COMPONENT OF TRANSPORTER-RELATED"/>
    <property type="match status" value="1"/>
</dbReference>
<keyword evidence="4 7" id="KW-1133">Transmembrane helix</keyword>
<reference evidence="10" key="2">
    <citation type="journal article" date="2021" name="PeerJ">
        <title>Extensive microbial diversity within the chicken gut microbiome revealed by metagenomics and culture.</title>
        <authorList>
            <person name="Gilroy R."/>
            <person name="Ravi A."/>
            <person name="Getino M."/>
            <person name="Pursley I."/>
            <person name="Horton D.L."/>
            <person name="Alikhan N.F."/>
            <person name="Baker D."/>
            <person name="Gharbi K."/>
            <person name="Hall N."/>
            <person name="Watson M."/>
            <person name="Adriaenssens E.M."/>
            <person name="Foster-Nyarko E."/>
            <person name="Jarju S."/>
            <person name="Secka A."/>
            <person name="Antonio M."/>
            <person name="Oren A."/>
            <person name="Chaudhuri R.R."/>
            <person name="La Ragione R."/>
            <person name="Hildebrand F."/>
            <person name="Pallen M.J."/>
        </authorList>
    </citation>
    <scope>NUCLEOTIDE SEQUENCE</scope>
    <source>
        <strain evidence="10">ChiHjej13B12-12457</strain>
    </source>
</reference>
<dbReference type="Pfam" id="PF12704">
    <property type="entry name" value="MacB_PCD"/>
    <property type="match status" value="1"/>
</dbReference>
<protein>
    <submittedName>
        <fullName evidence="10">ABC transporter permease</fullName>
    </submittedName>
</protein>
<evidence type="ECO:0000256" key="2">
    <source>
        <dbReference type="ARBA" id="ARBA00022475"/>
    </source>
</evidence>
<sequence>MKRRTSATPRRNRRLTLAAENIDMALRAVRSNRLRSSLTIAIIALGITSLVGILTAVDSMDATLKDAYSRMGAGIINIRSLYSMPADMRRIRNSREISRAQAERFTDYYRAPATVTIFTTVLSGTRAEAGQKRTNPTTDVIATDGNYMKYNMLELSSGRSLSAADVEGGRFYCVIGDNVARTLFEAQEDPVGQTVHISGRSYIIIGVAAPVGNNAGGSMDGSILVPYTNALANLATSTPDFTIGILPDPSVSSEAAATEAEMTFRAVRRLAPFDDADFRITRSEAVIEELNSTMRTLTIAAIVIGLVTLTGAAVGLMNIMLVSVRERTREIGTRKALGAASKRIKAQFLMESVIIGQTGGLIGIAAGILIGNIIAAVMQASFVIPWLWMLLAIALCMAVGILSGYLPAKRAAALDPIECLRYE</sequence>
<evidence type="ECO:0000256" key="4">
    <source>
        <dbReference type="ARBA" id="ARBA00022989"/>
    </source>
</evidence>
<dbReference type="GO" id="GO:0022857">
    <property type="term" value="F:transmembrane transporter activity"/>
    <property type="evidence" value="ECO:0007669"/>
    <property type="project" value="TreeGrafter"/>
</dbReference>